<dbReference type="PANTHER" id="PTHR28008:SF1">
    <property type="entry name" value="DOMAIN PROTEIN, PUTATIVE (AFU_ORTHOLOGUE AFUA_3G10980)-RELATED"/>
    <property type="match status" value="1"/>
</dbReference>
<keyword evidence="4" id="KW-1185">Reference proteome</keyword>
<dbReference type="NCBIfam" id="NF037970">
    <property type="entry name" value="vanZ_1"/>
    <property type="match status" value="1"/>
</dbReference>
<keyword evidence="1" id="KW-0812">Transmembrane</keyword>
<dbReference type="PANTHER" id="PTHR28008">
    <property type="entry name" value="DOMAIN PROTEIN, PUTATIVE (AFU_ORTHOLOGUE AFUA_3G10980)-RELATED"/>
    <property type="match status" value="1"/>
</dbReference>
<dbReference type="InterPro" id="IPR006976">
    <property type="entry name" value="VanZ-like"/>
</dbReference>
<dbReference type="eggNOG" id="COG5652">
    <property type="taxonomic scope" value="Bacteria"/>
</dbReference>
<dbReference type="Pfam" id="PF04892">
    <property type="entry name" value="VanZ"/>
    <property type="match status" value="1"/>
</dbReference>
<feature type="transmembrane region" description="Helical" evidence="1">
    <location>
        <begin position="54"/>
        <end position="71"/>
    </location>
</feature>
<dbReference type="Proteomes" id="UP000004754">
    <property type="component" value="Unassembled WGS sequence"/>
</dbReference>
<evidence type="ECO:0000259" key="2">
    <source>
        <dbReference type="Pfam" id="PF04892"/>
    </source>
</evidence>
<gene>
    <name evidence="3" type="ORF">HMP0721_0867</name>
</gene>
<evidence type="ECO:0000256" key="1">
    <source>
        <dbReference type="SAM" id="Phobius"/>
    </source>
</evidence>
<dbReference type="AlphaFoldDB" id="E6MFV6"/>
<evidence type="ECO:0000313" key="4">
    <source>
        <dbReference type="Proteomes" id="UP000004754"/>
    </source>
</evidence>
<organism evidence="3 4">
    <name type="scientific">Pseudoramibacter alactolyticus ATCC 23263</name>
    <dbReference type="NCBI Taxonomy" id="887929"/>
    <lineage>
        <taxon>Bacteria</taxon>
        <taxon>Bacillati</taxon>
        <taxon>Bacillota</taxon>
        <taxon>Clostridia</taxon>
        <taxon>Eubacteriales</taxon>
        <taxon>Eubacteriaceae</taxon>
        <taxon>Pseudoramibacter</taxon>
    </lineage>
</organism>
<dbReference type="STRING" id="887929.HMP0721_0867"/>
<dbReference type="EMBL" id="AEQN01000014">
    <property type="protein sequence ID" value="EFV02101.1"/>
    <property type="molecule type" value="Genomic_DNA"/>
</dbReference>
<sequence>MAVIFSFSAQDGSHSGALSSSIAHWLIAGLPGGKELSAQTIVLIIRKGAHMTEYAILAILLFNSFGFQTLLKRRLWRSAVIAVVYAMTDEAHQLLVAGRAGQLKDVLIDSAGVIAGLALCWWVSRWRARRASRTRDKWHSGTNSTGRDFFLKD</sequence>
<keyword evidence="1" id="KW-1133">Transmembrane helix</keyword>
<feature type="transmembrane region" description="Helical" evidence="1">
    <location>
        <begin position="106"/>
        <end position="124"/>
    </location>
</feature>
<name>E6MFV6_9FIRM</name>
<accession>E6MFV6</accession>
<protein>
    <submittedName>
        <fullName evidence="3">VanZ-like protein</fullName>
    </submittedName>
</protein>
<feature type="domain" description="VanZ-like" evidence="2">
    <location>
        <begin position="2"/>
        <end position="123"/>
    </location>
</feature>
<proteinExistence type="predicted"/>
<reference evidence="3 4" key="1">
    <citation type="submission" date="2010-12" db="EMBL/GenBank/DDBJ databases">
        <authorList>
            <person name="Muzny D."/>
            <person name="Qin X."/>
            <person name="Deng J."/>
            <person name="Jiang H."/>
            <person name="Liu Y."/>
            <person name="Qu J."/>
            <person name="Song X.-Z."/>
            <person name="Zhang L."/>
            <person name="Thornton R."/>
            <person name="Coyle M."/>
            <person name="Francisco L."/>
            <person name="Jackson L."/>
            <person name="Javaid M."/>
            <person name="Korchina V."/>
            <person name="Kovar C."/>
            <person name="Mata R."/>
            <person name="Mathew T."/>
            <person name="Ngo R."/>
            <person name="Nguyen L."/>
            <person name="Nguyen N."/>
            <person name="Okwuonu G."/>
            <person name="Ongeri F."/>
            <person name="Pham C."/>
            <person name="Simmons D."/>
            <person name="Wilczek-Boney K."/>
            <person name="Hale W."/>
            <person name="Jakkamsetti A."/>
            <person name="Pham P."/>
            <person name="Ruth R."/>
            <person name="San Lucas F."/>
            <person name="Warren J."/>
            <person name="Zhang J."/>
            <person name="Zhao Z."/>
            <person name="Zhou C."/>
            <person name="Zhu D."/>
            <person name="Lee S."/>
            <person name="Bess C."/>
            <person name="Blankenburg K."/>
            <person name="Forbes L."/>
            <person name="Fu Q."/>
            <person name="Gubbala S."/>
            <person name="Hirani K."/>
            <person name="Jayaseelan J.C."/>
            <person name="Lara F."/>
            <person name="Munidasa M."/>
            <person name="Palculict T."/>
            <person name="Patil S."/>
            <person name="Pu L.-L."/>
            <person name="Saada N."/>
            <person name="Tang L."/>
            <person name="Weissenberger G."/>
            <person name="Zhu Y."/>
            <person name="Hemphill L."/>
            <person name="Shang Y."/>
            <person name="Youmans B."/>
            <person name="Ayvaz T."/>
            <person name="Ross M."/>
            <person name="Santibanez J."/>
            <person name="Aqrawi P."/>
            <person name="Gross S."/>
            <person name="Joshi V."/>
            <person name="Fowler G."/>
            <person name="Nazareth L."/>
            <person name="Reid J."/>
            <person name="Worley K."/>
            <person name="Petrosino J."/>
            <person name="Highlander S."/>
            <person name="Gibbs R."/>
        </authorList>
    </citation>
    <scope>NUCLEOTIDE SEQUENCE [LARGE SCALE GENOMIC DNA]</scope>
    <source>
        <strain evidence="3 4">ATCC 23263</strain>
    </source>
</reference>
<comment type="caution">
    <text evidence="3">The sequence shown here is derived from an EMBL/GenBank/DDBJ whole genome shotgun (WGS) entry which is preliminary data.</text>
</comment>
<dbReference type="HOGENOM" id="CLU_096028_0_3_9"/>
<evidence type="ECO:0000313" key="3">
    <source>
        <dbReference type="EMBL" id="EFV02101.1"/>
    </source>
</evidence>
<keyword evidence="1" id="KW-0472">Membrane</keyword>